<dbReference type="InterPro" id="IPR057357">
    <property type="entry name" value="Znf-C2H2_ZFAND2A/B"/>
</dbReference>
<dbReference type="PANTHER" id="PTHR14677:SF40">
    <property type="entry name" value="CDC48-ASSOCIATED UBIQUITIN-LIKE_ZINC FINGER PROTEIN 1"/>
    <property type="match status" value="1"/>
</dbReference>
<feature type="compositionally biased region" description="Low complexity" evidence="6">
    <location>
        <begin position="225"/>
        <end position="235"/>
    </location>
</feature>
<sequence length="243" mass="26628">MELPHVGIHCHDKTCNVLDFLPYECPFCKKTFCQQHFKAANDLQNEVYNTYPKNTISVTPGHICPDKPMDVRATTCPVCSRVVPINRGADPNVAVNDHINAGCPDPGTSTSEKAYTNPCSMQGCSKKELVPILCQKCLKPFCIRHRLEADHKCSIAGSTPPAQKNGQSSAKTKMVSAAARQNTRGEQAAQLDKDRRDRAYRATQIRQDAALAQELQNSEQGLDKSSSSFTSQSSTNGNQCILS</sequence>
<dbReference type="GO" id="GO:0008270">
    <property type="term" value="F:zinc ion binding"/>
    <property type="evidence" value="ECO:0007669"/>
    <property type="project" value="UniProtKB-KW"/>
</dbReference>
<evidence type="ECO:0000259" key="7">
    <source>
        <dbReference type="PROSITE" id="PS51039"/>
    </source>
</evidence>
<feature type="compositionally biased region" description="Polar residues" evidence="6">
    <location>
        <begin position="156"/>
        <end position="171"/>
    </location>
</feature>
<dbReference type="PROSITE" id="PS51039">
    <property type="entry name" value="ZF_AN1"/>
    <property type="match status" value="1"/>
</dbReference>
<accession>A0A177WWH6</accession>
<dbReference type="Proteomes" id="UP000077115">
    <property type="component" value="Unassembled WGS sequence"/>
</dbReference>
<evidence type="ECO:0000256" key="6">
    <source>
        <dbReference type="SAM" id="MobiDB-lite"/>
    </source>
</evidence>
<dbReference type="STRING" id="403673.A0A177WWH6"/>
<dbReference type="OrthoDB" id="431929at2759"/>
<dbReference type="AlphaFoldDB" id="A0A177WWH6"/>
<evidence type="ECO:0000313" key="8">
    <source>
        <dbReference type="EMBL" id="OAJ43760.1"/>
    </source>
</evidence>
<dbReference type="SMART" id="SM00154">
    <property type="entry name" value="ZnF_AN1"/>
    <property type="match status" value="2"/>
</dbReference>
<dbReference type="Pfam" id="PF25403">
    <property type="entry name" value="zf-C2H2_ZFAND2"/>
    <property type="match status" value="1"/>
</dbReference>
<dbReference type="InterPro" id="IPR000058">
    <property type="entry name" value="Znf_AN1"/>
</dbReference>
<dbReference type="Pfam" id="PF01428">
    <property type="entry name" value="zf-AN1"/>
    <property type="match status" value="2"/>
</dbReference>
<name>A0A177WWH6_BATDL</name>
<reference evidence="8 9" key="1">
    <citation type="submission" date="2006-10" db="EMBL/GenBank/DDBJ databases">
        <title>The Genome Sequence of Batrachochytrium dendrobatidis JEL423.</title>
        <authorList>
            <consortium name="The Broad Institute Genome Sequencing Platform"/>
            <person name="Birren B."/>
            <person name="Lander E."/>
            <person name="Galagan J."/>
            <person name="Cuomo C."/>
            <person name="Devon K."/>
            <person name="Jaffe D."/>
            <person name="Butler J."/>
            <person name="Alvarez P."/>
            <person name="Gnerre S."/>
            <person name="Grabherr M."/>
            <person name="Kleber M."/>
            <person name="Mauceli E."/>
            <person name="Brockman W."/>
            <person name="Young S."/>
            <person name="LaButti K."/>
            <person name="Sykes S."/>
            <person name="DeCaprio D."/>
            <person name="Crawford M."/>
            <person name="Koehrsen M."/>
            <person name="Engels R."/>
            <person name="Montgomery P."/>
            <person name="Pearson M."/>
            <person name="Howarth C."/>
            <person name="Larson L."/>
            <person name="White J."/>
            <person name="O'Leary S."/>
            <person name="Kodira C."/>
            <person name="Zeng Q."/>
            <person name="Yandava C."/>
            <person name="Alvarado L."/>
            <person name="Longcore J."/>
            <person name="James T."/>
        </authorList>
    </citation>
    <scope>NUCLEOTIDE SEQUENCE [LARGE SCALE GENOMIC DNA]</scope>
    <source>
        <strain evidence="8 9">JEL423</strain>
    </source>
</reference>
<dbReference type="Gene3D" id="4.10.1110.10">
    <property type="entry name" value="AN1-like Zinc finger"/>
    <property type="match status" value="2"/>
</dbReference>
<evidence type="ECO:0000256" key="1">
    <source>
        <dbReference type="ARBA" id="ARBA00022723"/>
    </source>
</evidence>
<dbReference type="SUPFAM" id="SSF118310">
    <property type="entry name" value="AN1-like Zinc finger"/>
    <property type="match status" value="2"/>
</dbReference>
<feature type="compositionally biased region" description="Polar residues" evidence="6">
    <location>
        <begin position="214"/>
        <end position="224"/>
    </location>
</feature>
<dbReference type="eggNOG" id="KOG3183">
    <property type="taxonomic scope" value="Eukaryota"/>
</dbReference>
<evidence type="ECO:0000313" key="9">
    <source>
        <dbReference type="Proteomes" id="UP000077115"/>
    </source>
</evidence>
<dbReference type="VEuPathDB" id="FungiDB:BDEG_27088"/>
<dbReference type="EMBL" id="DS022310">
    <property type="protein sequence ID" value="OAJ43760.1"/>
    <property type="molecule type" value="Genomic_DNA"/>
</dbReference>
<reference evidence="8 9" key="2">
    <citation type="submission" date="2016-05" db="EMBL/GenBank/DDBJ databases">
        <title>Lineage-specific infection strategies underlie the spectrum of fungal disease in amphibians.</title>
        <authorList>
            <person name="Cuomo C.A."/>
            <person name="Farrer R.A."/>
            <person name="James T."/>
            <person name="Longcore J."/>
            <person name="Birren B."/>
        </authorList>
    </citation>
    <scope>NUCLEOTIDE SEQUENCE [LARGE SCALE GENOMIC DNA]</scope>
    <source>
        <strain evidence="8 9">JEL423</strain>
    </source>
</reference>
<feature type="region of interest" description="Disordered" evidence="6">
    <location>
        <begin position="213"/>
        <end position="243"/>
    </location>
</feature>
<feature type="region of interest" description="Disordered" evidence="6">
    <location>
        <begin position="154"/>
        <end position="197"/>
    </location>
</feature>
<keyword evidence="4" id="KW-0862">Zinc</keyword>
<dbReference type="InterPro" id="IPR035896">
    <property type="entry name" value="AN1-like_Znf"/>
</dbReference>
<evidence type="ECO:0000256" key="3">
    <source>
        <dbReference type="ARBA" id="ARBA00022771"/>
    </source>
</evidence>
<keyword evidence="2" id="KW-0677">Repeat</keyword>
<dbReference type="PANTHER" id="PTHR14677">
    <property type="entry name" value="ARSENITE INDUCUBLE RNA ASSOCIATED PROTEIN AIP-1-RELATED"/>
    <property type="match status" value="1"/>
</dbReference>
<dbReference type="GO" id="GO:0005737">
    <property type="term" value="C:cytoplasm"/>
    <property type="evidence" value="ECO:0007669"/>
    <property type="project" value="TreeGrafter"/>
</dbReference>
<keyword evidence="1" id="KW-0479">Metal-binding</keyword>
<keyword evidence="3 5" id="KW-0863">Zinc-finger</keyword>
<evidence type="ECO:0000256" key="5">
    <source>
        <dbReference type="PROSITE-ProRule" id="PRU00449"/>
    </source>
</evidence>
<proteinExistence type="predicted"/>
<evidence type="ECO:0000256" key="4">
    <source>
        <dbReference type="ARBA" id="ARBA00022833"/>
    </source>
</evidence>
<dbReference type="EMBL" id="DS022310">
    <property type="protein sequence ID" value="OAJ43761.1"/>
    <property type="molecule type" value="Genomic_DNA"/>
</dbReference>
<protein>
    <recommendedName>
        <fullName evidence="7">AN1-type domain-containing protein</fullName>
    </recommendedName>
</protein>
<evidence type="ECO:0000256" key="2">
    <source>
        <dbReference type="ARBA" id="ARBA00022737"/>
    </source>
</evidence>
<feature type="domain" description="AN1-type" evidence="7">
    <location>
        <begin position="113"/>
        <end position="161"/>
    </location>
</feature>
<organism evidence="8 9">
    <name type="scientific">Batrachochytrium dendrobatidis (strain JEL423)</name>
    <dbReference type="NCBI Taxonomy" id="403673"/>
    <lineage>
        <taxon>Eukaryota</taxon>
        <taxon>Fungi</taxon>
        <taxon>Fungi incertae sedis</taxon>
        <taxon>Chytridiomycota</taxon>
        <taxon>Chytridiomycota incertae sedis</taxon>
        <taxon>Chytridiomycetes</taxon>
        <taxon>Rhizophydiales</taxon>
        <taxon>Rhizophydiales incertae sedis</taxon>
        <taxon>Batrachochytrium</taxon>
    </lineage>
</organism>
<gene>
    <name evidence="8" type="ORF">BDEG_27088</name>
</gene>